<feature type="domain" description="Histidine kinase" evidence="12">
    <location>
        <begin position="286"/>
        <end position="509"/>
    </location>
</feature>
<gene>
    <name evidence="14" type="ORF">SAMN06296065_102205</name>
</gene>
<dbReference type="CDD" id="cd00082">
    <property type="entry name" value="HisKA"/>
    <property type="match status" value="1"/>
</dbReference>
<dbReference type="InterPro" id="IPR025908">
    <property type="entry name" value="Sensor_TM1"/>
</dbReference>
<accession>A0ABY1Q352</accession>
<organism evidence="14 15">
    <name type="scientific">Novosphingobium panipatense</name>
    <dbReference type="NCBI Taxonomy" id="428991"/>
    <lineage>
        <taxon>Bacteria</taxon>
        <taxon>Pseudomonadati</taxon>
        <taxon>Pseudomonadota</taxon>
        <taxon>Alphaproteobacteria</taxon>
        <taxon>Sphingomonadales</taxon>
        <taxon>Sphingomonadaceae</taxon>
        <taxon>Novosphingobium</taxon>
    </lineage>
</organism>
<dbReference type="PROSITE" id="PS50109">
    <property type="entry name" value="HIS_KIN"/>
    <property type="match status" value="1"/>
</dbReference>
<evidence type="ECO:0000256" key="6">
    <source>
        <dbReference type="ARBA" id="ARBA00022692"/>
    </source>
</evidence>
<evidence type="ECO:0000256" key="2">
    <source>
        <dbReference type="ARBA" id="ARBA00004370"/>
    </source>
</evidence>
<dbReference type="PANTHER" id="PTHR45436">
    <property type="entry name" value="SENSOR HISTIDINE KINASE YKOH"/>
    <property type="match status" value="1"/>
</dbReference>
<feature type="transmembrane region" description="Helical" evidence="11">
    <location>
        <begin position="12"/>
        <end position="29"/>
    </location>
</feature>
<keyword evidence="15" id="KW-1185">Reference proteome</keyword>
<evidence type="ECO:0000256" key="1">
    <source>
        <dbReference type="ARBA" id="ARBA00000085"/>
    </source>
</evidence>
<keyword evidence="10 11" id="KW-0472">Membrane</keyword>
<reference evidence="14 15" key="1">
    <citation type="submission" date="2017-05" db="EMBL/GenBank/DDBJ databases">
        <authorList>
            <person name="Varghese N."/>
            <person name="Submissions S."/>
        </authorList>
    </citation>
    <scope>NUCLEOTIDE SEQUENCE [LARGE SCALE GENOMIC DNA]</scope>
    <source>
        <strain evidence="14 15">SM16</strain>
    </source>
</reference>
<keyword evidence="5" id="KW-0808">Transferase</keyword>
<dbReference type="InterPro" id="IPR025919">
    <property type="entry name" value="Stimulus_sens_dom"/>
</dbReference>
<evidence type="ECO:0000256" key="5">
    <source>
        <dbReference type="ARBA" id="ARBA00022679"/>
    </source>
</evidence>
<feature type="domain" description="HAMP" evidence="13">
    <location>
        <begin position="223"/>
        <end position="278"/>
    </location>
</feature>
<dbReference type="InterPro" id="IPR005467">
    <property type="entry name" value="His_kinase_dom"/>
</dbReference>
<dbReference type="EMBL" id="FXUI01000002">
    <property type="protein sequence ID" value="SMP56879.1"/>
    <property type="molecule type" value="Genomic_DNA"/>
</dbReference>
<evidence type="ECO:0000256" key="11">
    <source>
        <dbReference type="SAM" id="Phobius"/>
    </source>
</evidence>
<dbReference type="Pfam" id="PF00672">
    <property type="entry name" value="HAMP"/>
    <property type="match status" value="1"/>
</dbReference>
<comment type="catalytic activity">
    <reaction evidence="1">
        <text>ATP + protein L-histidine = ADP + protein N-phospho-L-histidine.</text>
        <dbReference type="EC" id="2.7.13.3"/>
    </reaction>
</comment>
<dbReference type="InterPro" id="IPR036890">
    <property type="entry name" value="HATPase_C_sf"/>
</dbReference>
<comment type="subcellular location">
    <subcellularLocation>
        <location evidence="2">Membrane</location>
    </subcellularLocation>
</comment>
<dbReference type="Gene3D" id="6.10.340.10">
    <property type="match status" value="1"/>
</dbReference>
<dbReference type="Pfam" id="PF13755">
    <property type="entry name" value="Sensor_TM1"/>
    <property type="match status" value="1"/>
</dbReference>
<dbReference type="SUPFAM" id="SSF47384">
    <property type="entry name" value="Homodimeric domain of signal transducing histidine kinase"/>
    <property type="match status" value="1"/>
</dbReference>
<dbReference type="SMART" id="SM00388">
    <property type="entry name" value="HisKA"/>
    <property type="match status" value="1"/>
</dbReference>
<dbReference type="Gene3D" id="1.10.287.130">
    <property type="match status" value="1"/>
</dbReference>
<dbReference type="SMART" id="SM00387">
    <property type="entry name" value="HATPase_c"/>
    <property type="match status" value="1"/>
</dbReference>
<dbReference type="InterPro" id="IPR036097">
    <property type="entry name" value="HisK_dim/P_sf"/>
</dbReference>
<dbReference type="EC" id="2.7.13.3" evidence="3"/>
<evidence type="ECO:0000256" key="3">
    <source>
        <dbReference type="ARBA" id="ARBA00012438"/>
    </source>
</evidence>
<dbReference type="PRINTS" id="PR00344">
    <property type="entry name" value="BCTRLSENSOR"/>
</dbReference>
<dbReference type="InterPro" id="IPR050428">
    <property type="entry name" value="TCS_sensor_his_kinase"/>
</dbReference>
<evidence type="ECO:0000259" key="12">
    <source>
        <dbReference type="PROSITE" id="PS50109"/>
    </source>
</evidence>
<dbReference type="InterPro" id="IPR003660">
    <property type="entry name" value="HAMP_dom"/>
</dbReference>
<keyword evidence="4" id="KW-0597">Phosphoprotein</keyword>
<evidence type="ECO:0000256" key="7">
    <source>
        <dbReference type="ARBA" id="ARBA00022777"/>
    </source>
</evidence>
<evidence type="ECO:0000256" key="9">
    <source>
        <dbReference type="ARBA" id="ARBA00023012"/>
    </source>
</evidence>
<name>A0ABY1Q352_9SPHN</name>
<dbReference type="Pfam" id="PF02518">
    <property type="entry name" value="HATPase_c"/>
    <property type="match status" value="1"/>
</dbReference>
<sequence length="512" mass="56271">MPWRVSLTVRILAVNIIALALLAGSLFYIDSYRNELLAERYRLAESEVEITAIALAHEPLADRLAMLVRIGADQRLRLRLFDRDGKLVGDSFALAAPSYRLIDPASEPWLQDAARLLDSGMDFLLGTPPIPAYRDPTDTRSRAWPEIAAALEHQRTWISHKAAPDRTPVIIAATPVGTEGEALLATRNARDITENVRMARQTLAIIVGGALAVSILLSLFLARTIVEPLRKLVRSAVRVRLGRDRSVIVPRLPARRDEIGLLARAISDMSGALRQRIDAVESFAADVAHELKNPLTSLRSALETLERVEDPNLQQQLVGIAKDDVRRIDFLVTEIADASRIDAQLSRTTFEPVDMARLVRALVAEREQRGVNGTCPITIVQENTRTQGGALTVPGDAARLERVLQNLLDNAVSFSPPKGPIEITLSQTDKRVNIAVVDHGPGIPSAARERVFERFHSLRPSREEFGTHSGLGLAIARTIVEAHFGRLQATDRLDGAPGARLLISLPLWETAP</sequence>
<dbReference type="Gene3D" id="3.30.565.10">
    <property type="entry name" value="Histidine kinase-like ATPase, C-terminal domain"/>
    <property type="match status" value="1"/>
</dbReference>
<dbReference type="InterPro" id="IPR003594">
    <property type="entry name" value="HATPase_dom"/>
</dbReference>
<dbReference type="Pfam" id="PF13756">
    <property type="entry name" value="Stimulus_sens_1"/>
    <property type="match status" value="1"/>
</dbReference>
<dbReference type="CDD" id="cd06225">
    <property type="entry name" value="HAMP"/>
    <property type="match status" value="1"/>
</dbReference>
<evidence type="ECO:0000313" key="15">
    <source>
        <dbReference type="Proteomes" id="UP001157910"/>
    </source>
</evidence>
<evidence type="ECO:0000259" key="13">
    <source>
        <dbReference type="PROSITE" id="PS50885"/>
    </source>
</evidence>
<evidence type="ECO:0000256" key="10">
    <source>
        <dbReference type="ARBA" id="ARBA00023136"/>
    </source>
</evidence>
<evidence type="ECO:0000313" key="14">
    <source>
        <dbReference type="EMBL" id="SMP56879.1"/>
    </source>
</evidence>
<dbReference type="SUPFAM" id="SSF158472">
    <property type="entry name" value="HAMP domain-like"/>
    <property type="match status" value="1"/>
</dbReference>
<dbReference type="InterPro" id="IPR003661">
    <property type="entry name" value="HisK_dim/P_dom"/>
</dbReference>
<dbReference type="SUPFAM" id="SSF55874">
    <property type="entry name" value="ATPase domain of HSP90 chaperone/DNA topoisomerase II/histidine kinase"/>
    <property type="match status" value="1"/>
</dbReference>
<keyword evidence="6 11" id="KW-0812">Transmembrane</keyword>
<proteinExistence type="predicted"/>
<evidence type="ECO:0000256" key="4">
    <source>
        <dbReference type="ARBA" id="ARBA00022553"/>
    </source>
</evidence>
<evidence type="ECO:0000256" key="8">
    <source>
        <dbReference type="ARBA" id="ARBA00022989"/>
    </source>
</evidence>
<dbReference type="Proteomes" id="UP001157910">
    <property type="component" value="Unassembled WGS sequence"/>
</dbReference>
<dbReference type="GO" id="GO:0016301">
    <property type="term" value="F:kinase activity"/>
    <property type="evidence" value="ECO:0007669"/>
    <property type="project" value="UniProtKB-KW"/>
</dbReference>
<dbReference type="CDD" id="cd00075">
    <property type="entry name" value="HATPase"/>
    <property type="match status" value="1"/>
</dbReference>
<dbReference type="Pfam" id="PF00512">
    <property type="entry name" value="HisKA"/>
    <property type="match status" value="1"/>
</dbReference>
<dbReference type="InterPro" id="IPR004358">
    <property type="entry name" value="Sig_transdc_His_kin-like_C"/>
</dbReference>
<feature type="transmembrane region" description="Helical" evidence="11">
    <location>
        <begin position="203"/>
        <end position="222"/>
    </location>
</feature>
<keyword evidence="9" id="KW-0902">Two-component regulatory system</keyword>
<dbReference type="PANTHER" id="PTHR45436:SF5">
    <property type="entry name" value="SENSOR HISTIDINE KINASE TRCS"/>
    <property type="match status" value="1"/>
</dbReference>
<protein>
    <recommendedName>
        <fullName evidence="3">histidine kinase</fullName>
        <ecNumber evidence="3">2.7.13.3</ecNumber>
    </recommendedName>
</protein>
<keyword evidence="7 14" id="KW-0418">Kinase</keyword>
<comment type="caution">
    <text evidence="14">The sequence shown here is derived from an EMBL/GenBank/DDBJ whole genome shotgun (WGS) entry which is preliminary data.</text>
</comment>
<dbReference type="SMART" id="SM00304">
    <property type="entry name" value="HAMP"/>
    <property type="match status" value="1"/>
</dbReference>
<keyword evidence="8 11" id="KW-1133">Transmembrane helix</keyword>
<dbReference type="PROSITE" id="PS50885">
    <property type="entry name" value="HAMP"/>
    <property type="match status" value="1"/>
</dbReference>